<evidence type="ECO:0000256" key="1">
    <source>
        <dbReference type="SAM" id="MobiDB-lite"/>
    </source>
</evidence>
<proteinExistence type="predicted"/>
<dbReference type="WBParaSite" id="nRc.2.0.1.t16993-RA">
    <property type="protein sequence ID" value="nRc.2.0.1.t16993-RA"/>
    <property type="gene ID" value="nRc.2.0.1.g16993"/>
</dbReference>
<organism evidence="2 3">
    <name type="scientific">Romanomermis culicivorax</name>
    <name type="common">Nematode worm</name>
    <dbReference type="NCBI Taxonomy" id="13658"/>
    <lineage>
        <taxon>Eukaryota</taxon>
        <taxon>Metazoa</taxon>
        <taxon>Ecdysozoa</taxon>
        <taxon>Nematoda</taxon>
        <taxon>Enoplea</taxon>
        <taxon>Dorylaimia</taxon>
        <taxon>Mermithida</taxon>
        <taxon>Mermithoidea</taxon>
        <taxon>Mermithidae</taxon>
        <taxon>Romanomermis</taxon>
    </lineage>
</organism>
<dbReference type="Proteomes" id="UP000887565">
    <property type="component" value="Unplaced"/>
</dbReference>
<keyword evidence="2" id="KW-1185">Reference proteome</keyword>
<feature type="region of interest" description="Disordered" evidence="1">
    <location>
        <begin position="1"/>
        <end position="23"/>
    </location>
</feature>
<sequence>MSLPGPEPRIFDSPGDRPLSKGHADYVGHRVQCEAPRKFLDFHFQKHWKMNIHIVEKQIKIKLMKYNLLFSNFFENFRVFIYSKTL</sequence>
<accession>A0A915IS14</accession>
<reference evidence="3" key="1">
    <citation type="submission" date="2022-11" db="UniProtKB">
        <authorList>
            <consortium name="WormBaseParasite"/>
        </authorList>
    </citation>
    <scope>IDENTIFICATION</scope>
</reference>
<feature type="compositionally biased region" description="Basic and acidic residues" evidence="1">
    <location>
        <begin position="14"/>
        <end position="23"/>
    </location>
</feature>
<protein>
    <submittedName>
        <fullName evidence="3">Uncharacterized protein</fullName>
    </submittedName>
</protein>
<evidence type="ECO:0000313" key="3">
    <source>
        <dbReference type="WBParaSite" id="nRc.2.0.1.t16993-RA"/>
    </source>
</evidence>
<dbReference type="AlphaFoldDB" id="A0A915IS14"/>
<evidence type="ECO:0000313" key="2">
    <source>
        <dbReference type="Proteomes" id="UP000887565"/>
    </source>
</evidence>
<name>A0A915IS14_ROMCU</name>